<proteinExistence type="predicted"/>
<dbReference type="Pfam" id="PF12864">
    <property type="entry name" value="DUF3822"/>
    <property type="match status" value="1"/>
</dbReference>
<protein>
    <submittedName>
        <fullName evidence="1">DUF3822 family protein</fullName>
    </submittedName>
</protein>
<evidence type="ECO:0000313" key="1">
    <source>
        <dbReference type="EMBL" id="TKS56442.1"/>
    </source>
</evidence>
<reference evidence="1 2" key="1">
    <citation type="submission" date="2019-04" db="EMBL/GenBank/DDBJ databases">
        <title>Psychroflexus halotolerans sp. nov., isolated from a marine solar saltern.</title>
        <authorList>
            <person name="Feng X."/>
        </authorList>
    </citation>
    <scope>NUCLEOTIDE SEQUENCE [LARGE SCALE GENOMIC DNA]</scope>
    <source>
        <strain evidence="1 2">WDS2C27</strain>
    </source>
</reference>
<evidence type="ECO:0000313" key="2">
    <source>
        <dbReference type="Proteomes" id="UP000306552"/>
    </source>
</evidence>
<dbReference type="RefSeq" id="WP_138931544.1">
    <property type="nucleotide sequence ID" value="NZ_SWMU01000002.1"/>
</dbReference>
<organism evidence="1 2">
    <name type="scientific">Mesohalobacter halotolerans</name>
    <dbReference type="NCBI Taxonomy" id="1883405"/>
    <lineage>
        <taxon>Bacteria</taxon>
        <taxon>Pseudomonadati</taxon>
        <taxon>Bacteroidota</taxon>
        <taxon>Flavobacteriia</taxon>
        <taxon>Flavobacteriales</taxon>
        <taxon>Flavobacteriaceae</taxon>
        <taxon>Mesohalobacter</taxon>
    </lineage>
</organism>
<keyword evidence="2" id="KW-1185">Reference proteome</keyword>
<dbReference type="InterPro" id="IPR024213">
    <property type="entry name" value="DUF3822"/>
</dbReference>
<accession>A0A4U5TR64</accession>
<comment type="caution">
    <text evidence="1">The sequence shown here is derived from an EMBL/GenBank/DDBJ whole genome shotgun (WGS) entry which is preliminary data.</text>
</comment>
<dbReference type="Gene3D" id="3.30.420.250">
    <property type="match status" value="1"/>
</dbReference>
<gene>
    <name evidence="1" type="ORF">FCN74_05195</name>
</gene>
<dbReference type="AlphaFoldDB" id="A0A4U5TR64"/>
<dbReference type="Proteomes" id="UP000306552">
    <property type="component" value="Unassembled WGS sequence"/>
</dbReference>
<dbReference type="EMBL" id="SWMU01000002">
    <property type="protein sequence ID" value="TKS56442.1"/>
    <property type="molecule type" value="Genomic_DNA"/>
</dbReference>
<dbReference type="Gene3D" id="3.30.420.260">
    <property type="match status" value="1"/>
</dbReference>
<dbReference type="CDD" id="cd24013">
    <property type="entry name" value="ASKHA_ATPase_BT3980-like"/>
    <property type="match status" value="1"/>
</dbReference>
<sequence>MVNKSKTDINTFQQLSILIGQDGFLFYLHHQEPQKSISLDFIAINDILSSKSLNLFQKRLLDTIHNYQFDAVKLGFSNGFYSLIPQDYYEEQAKADYLKYNVKLFEEDQIVSEHIPTIKAYQVYIPLMNYHNALLDQVQEFEFEHFTHALIKHAYPNTFEQTERLMVYIQNTSLDIVAYEGRKFKLCNTFNYETDLDLVYYILFCVEQLHFNQRTLQLELYHNSEDESAWLKMIKKYILNVKCEQKNLASLVV</sequence>
<dbReference type="OrthoDB" id="658622at2"/>
<name>A0A4U5TR64_9FLAO</name>